<dbReference type="Pfam" id="PF07228">
    <property type="entry name" value="SpoIIE"/>
    <property type="match status" value="1"/>
</dbReference>
<evidence type="ECO:0000313" key="4">
    <source>
        <dbReference type="EMBL" id="RCK80903.1"/>
    </source>
</evidence>
<dbReference type="GO" id="GO:0016791">
    <property type="term" value="F:phosphatase activity"/>
    <property type="evidence" value="ECO:0007669"/>
    <property type="project" value="TreeGrafter"/>
</dbReference>
<feature type="transmembrane region" description="Helical" evidence="2">
    <location>
        <begin position="623"/>
        <end position="649"/>
    </location>
</feature>
<dbReference type="Gene3D" id="6.10.340.10">
    <property type="match status" value="1"/>
</dbReference>
<name>A0A367ZRZ8_9BACT</name>
<dbReference type="AlphaFoldDB" id="A0A367ZRZ8"/>
<dbReference type="CDD" id="cd06225">
    <property type="entry name" value="HAMP"/>
    <property type="match status" value="1"/>
</dbReference>
<dbReference type="Proteomes" id="UP000252355">
    <property type="component" value="Unassembled WGS sequence"/>
</dbReference>
<dbReference type="EMBL" id="QOQW01000004">
    <property type="protein sequence ID" value="RCK80903.1"/>
    <property type="molecule type" value="Genomic_DNA"/>
</dbReference>
<dbReference type="Gene3D" id="3.60.40.10">
    <property type="entry name" value="PPM-type phosphatase domain"/>
    <property type="match status" value="1"/>
</dbReference>
<dbReference type="InterPro" id="IPR001932">
    <property type="entry name" value="PPM-type_phosphatase-like_dom"/>
</dbReference>
<keyword evidence="2" id="KW-1133">Transmembrane helix</keyword>
<keyword evidence="1" id="KW-0378">Hydrolase</keyword>
<evidence type="ECO:0000256" key="1">
    <source>
        <dbReference type="ARBA" id="ARBA00022801"/>
    </source>
</evidence>
<evidence type="ECO:0000313" key="5">
    <source>
        <dbReference type="Proteomes" id="UP000252355"/>
    </source>
</evidence>
<dbReference type="PANTHER" id="PTHR43156:SF2">
    <property type="entry name" value="STAGE II SPORULATION PROTEIN E"/>
    <property type="match status" value="1"/>
</dbReference>
<dbReference type="Pfam" id="PF00672">
    <property type="entry name" value="HAMP"/>
    <property type="match status" value="1"/>
</dbReference>
<dbReference type="SMART" id="SM00331">
    <property type="entry name" value="PP2C_SIG"/>
    <property type="match status" value="1"/>
</dbReference>
<comment type="caution">
    <text evidence="4">The sequence shown here is derived from an EMBL/GenBank/DDBJ whole genome shotgun (WGS) entry which is preliminary data.</text>
</comment>
<evidence type="ECO:0000259" key="3">
    <source>
        <dbReference type="PROSITE" id="PS50885"/>
    </source>
</evidence>
<reference evidence="4 5" key="1">
    <citation type="submission" date="2018-05" db="EMBL/GenBank/DDBJ databases">
        <title>A metagenomic window into the 2 km-deep terrestrial subsurface aquifer revealed taxonomically and functionally diverse microbial community comprising novel uncultured bacterial lineages.</title>
        <authorList>
            <person name="Kadnikov V.V."/>
            <person name="Mardanov A.V."/>
            <person name="Beletsky A.V."/>
            <person name="Banks D."/>
            <person name="Pimenov N.V."/>
            <person name="Frank Y.A."/>
            <person name="Karnachuk O.V."/>
            <person name="Ravin N.V."/>
        </authorList>
    </citation>
    <scope>NUCLEOTIDE SEQUENCE [LARGE SCALE GENOMIC DNA]</scope>
    <source>
        <strain evidence="4">BY5</strain>
    </source>
</reference>
<evidence type="ECO:0000256" key="2">
    <source>
        <dbReference type="SAM" id="Phobius"/>
    </source>
</evidence>
<accession>A0A367ZRZ8</accession>
<organism evidence="4 5">
    <name type="scientific">Candidatus Ozemobacter sibiricus</name>
    <dbReference type="NCBI Taxonomy" id="2268124"/>
    <lineage>
        <taxon>Bacteria</taxon>
        <taxon>Candidatus Ozemobacteria</taxon>
        <taxon>Candidatus Ozemobacterales</taxon>
        <taxon>Candidatus Ozemobacteraceae</taxon>
        <taxon>Candidatus Ozemobacter</taxon>
    </lineage>
</organism>
<dbReference type="SMART" id="SM00304">
    <property type="entry name" value="HAMP"/>
    <property type="match status" value="1"/>
</dbReference>
<dbReference type="GO" id="GO:0007165">
    <property type="term" value="P:signal transduction"/>
    <property type="evidence" value="ECO:0007669"/>
    <property type="project" value="InterPro"/>
</dbReference>
<protein>
    <submittedName>
        <fullName evidence="4">Serine phosphatase RsbU, regulator of sigma subunit</fullName>
    </submittedName>
</protein>
<dbReference type="InterPro" id="IPR036457">
    <property type="entry name" value="PPM-type-like_dom_sf"/>
</dbReference>
<keyword evidence="2" id="KW-0472">Membrane</keyword>
<dbReference type="PROSITE" id="PS50885">
    <property type="entry name" value="HAMP"/>
    <property type="match status" value="1"/>
</dbReference>
<keyword evidence="2" id="KW-0812">Transmembrane</keyword>
<dbReference type="InterPro" id="IPR052016">
    <property type="entry name" value="Bact_Sigma-Reg"/>
</dbReference>
<dbReference type="SUPFAM" id="SSF158472">
    <property type="entry name" value="HAMP domain-like"/>
    <property type="match status" value="1"/>
</dbReference>
<sequence>MGLVLFPFLLAVAGRAILSTGADEQARVDLLARLETTLSTIEAGKSHQEHFSRFFQRLERQVFAASAPVAVWSRIMPALKARYPGQIQGVLLDGEGNPLPDWTDRPTARALTRKFVAAYRRFLDTQEPMPSLVEGFLKTYFGPFTVPGVRIHRRLFFAAGQPNRRFVYLSAPHPQGMFFLFFNPRDDIRVLALEEAAAALRRRGEPGRLAVARRGERGARVWRRLGLSPHDFARHWQALHQATEGHIWIGSTLLARRLLFPDLWIVGRADLPTSAAPYELVRPLLWGLAALLLVLGRPGPLGTLLDWLGGSVRGKLMAAFLYSAAVPLLVMGLTAQTYLHNRRAVLEAESHQAMEETLQGFDRRFRVHIAELEGDLRQFVFSRERAPADGFRDFLDRFAEMRTRFGFNTCRIYDRTGEPVYVWNDPAAPGIGPATVRALGRMVRQFFVQLERERLAGTASEARPVVVKGADEFAETSINIQMLFFNEMESGPFRYFLFTAPLGTAEHRITHFVTLVWDSRHMEVNYLRRHLPRLARRAGRGEYFVWSPLEPDLAFPPDFPHRRLVATTLRRVSSATRSHRATLTGPRGTWLVTGLRGTALRGFSLLGMVSDQPLVAEISSLRWNLGFIALVIVGACIIIGVLLAGFFLVPVRTLAAGMTALADRRFDTRLPVVSNDELGGLASLLNDALGDLQDLEVARAVQELLFPGQPLTAGAWGIAGRCRTASQVGGDFHDYSRQGDGTLRVVLGDVAGHGVGAALVVGLVKAALGHPGCPTAPDGALSCLNSLLGSILQRKKMMGCNLAAFDPETAILTLANAGQTFPILVRGGRASFLELKGYPLGSTRRWQAACRQEKLHEHDAVIFYTDGLVEALDADGQPIGFDRLLAVLPALCRPTAEATVEAIEAWHHAMSPQEPPADDITVVVLQWQGLAATALPASCQLPAADSDQPGLPGPAEQP</sequence>
<proteinExistence type="predicted"/>
<gene>
    <name evidence="4" type="ORF">OZSIB_2791</name>
</gene>
<dbReference type="InterPro" id="IPR003660">
    <property type="entry name" value="HAMP_dom"/>
</dbReference>
<feature type="domain" description="HAMP" evidence="3">
    <location>
        <begin position="645"/>
        <end position="697"/>
    </location>
</feature>
<dbReference type="SUPFAM" id="SSF81606">
    <property type="entry name" value="PP2C-like"/>
    <property type="match status" value="1"/>
</dbReference>
<dbReference type="PANTHER" id="PTHR43156">
    <property type="entry name" value="STAGE II SPORULATION PROTEIN E-RELATED"/>
    <property type="match status" value="1"/>
</dbReference>
<dbReference type="GO" id="GO:0016020">
    <property type="term" value="C:membrane"/>
    <property type="evidence" value="ECO:0007669"/>
    <property type="project" value="InterPro"/>
</dbReference>